<evidence type="ECO:0000313" key="4">
    <source>
        <dbReference type="Proteomes" id="UP000598633"/>
    </source>
</evidence>
<dbReference type="SUPFAM" id="SSF52833">
    <property type="entry name" value="Thioredoxin-like"/>
    <property type="match status" value="1"/>
</dbReference>
<dbReference type="PANTHER" id="PTHR44051:SF8">
    <property type="entry name" value="GLUTATHIONE S-TRANSFERASE GSTA"/>
    <property type="match status" value="1"/>
</dbReference>
<accession>A0A8J6Y951</accession>
<dbReference type="InterPro" id="IPR036282">
    <property type="entry name" value="Glutathione-S-Trfase_C_sf"/>
</dbReference>
<organism evidence="3 4">
    <name type="scientific">Candidatus Sulfomarinibacter kjeldsenii</name>
    <dbReference type="NCBI Taxonomy" id="2885994"/>
    <lineage>
        <taxon>Bacteria</taxon>
        <taxon>Pseudomonadati</taxon>
        <taxon>Acidobacteriota</taxon>
        <taxon>Thermoanaerobaculia</taxon>
        <taxon>Thermoanaerobaculales</taxon>
        <taxon>Candidatus Sulfomarinibacteraceae</taxon>
        <taxon>Candidatus Sulfomarinibacter</taxon>
    </lineage>
</organism>
<evidence type="ECO:0000259" key="2">
    <source>
        <dbReference type="PROSITE" id="PS50405"/>
    </source>
</evidence>
<dbReference type="SFLD" id="SFLDS00019">
    <property type="entry name" value="Glutathione_Transferase_(cytos"/>
    <property type="match status" value="1"/>
</dbReference>
<dbReference type="InterPro" id="IPR010987">
    <property type="entry name" value="Glutathione-S-Trfase_C-like"/>
</dbReference>
<evidence type="ECO:0000259" key="1">
    <source>
        <dbReference type="PROSITE" id="PS50404"/>
    </source>
</evidence>
<dbReference type="SFLD" id="SFLDG00358">
    <property type="entry name" value="Main_(cytGST)"/>
    <property type="match status" value="1"/>
</dbReference>
<dbReference type="PROSITE" id="PS50404">
    <property type="entry name" value="GST_NTER"/>
    <property type="match status" value="1"/>
</dbReference>
<evidence type="ECO:0000313" key="3">
    <source>
        <dbReference type="EMBL" id="MBD3870824.1"/>
    </source>
</evidence>
<protein>
    <submittedName>
        <fullName evidence="3">Glutathione S-transferase N-terminal domain-containing protein</fullName>
    </submittedName>
</protein>
<feature type="domain" description="GST C-terminal" evidence="2">
    <location>
        <begin position="89"/>
        <end position="204"/>
    </location>
</feature>
<dbReference type="Gene3D" id="1.20.1050.10">
    <property type="match status" value="1"/>
</dbReference>
<dbReference type="Proteomes" id="UP000598633">
    <property type="component" value="Unassembled WGS sequence"/>
</dbReference>
<dbReference type="Pfam" id="PF13409">
    <property type="entry name" value="GST_N_2"/>
    <property type="match status" value="1"/>
</dbReference>
<reference evidence="3 4" key="1">
    <citation type="submission" date="2020-08" db="EMBL/GenBank/DDBJ databases">
        <title>Acidobacteriota in marine sediments use diverse sulfur dissimilation pathways.</title>
        <authorList>
            <person name="Wasmund K."/>
        </authorList>
    </citation>
    <scope>NUCLEOTIDE SEQUENCE [LARGE SCALE GENOMIC DNA]</scope>
    <source>
        <strain evidence="3">MAG AM3-A</strain>
    </source>
</reference>
<dbReference type="AlphaFoldDB" id="A0A8J6Y951"/>
<dbReference type="Pfam" id="PF00043">
    <property type="entry name" value="GST_C"/>
    <property type="match status" value="1"/>
</dbReference>
<proteinExistence type="predicted"/>
<dbReference type="InterPro" id="IPR040079">
    <property type="entry name" value="Glutathione_S-Trfase"/>
</dbReference>
<dbReference type="InterPro" id="IPR036249">
    <property type="entry name" value="Thioredoxin-like_sf"/>
</dbReference>
<name>A0A8J6Y951_9BACT</name>
<dbReference type="InterPro" id="IPR004045">
    <property type="entry name" value="Glutathione_S-Trfase_N"/>
</dbReference>
<dbReference type="InterPro" id="IPR004046">
    <property type="entry name" value="GST_C"/>
</dbReference>
<sequence>MIDFYTSSSPNGLKVQIMLEETGLEYELHRVNLSEGDQKTPEYLKINPNGKIPAIVDRDGLGGDEVAIFESGAILLYLAEKSGEFLPVDANGRWQVISWLMFQMAGIGPSLAQAGYFLNRAPEPVPHAVERYVSETERLFGVVDRRLSEAEFIAGYYSIADIASFPWLRIHQRFGLDIADYPNVGRWLEAISVRPAVERSLAVP</sequence>
<dbReference type="SUPFAM" id="SSF47616">
    <property type="entry name" value="GST C-terminal domain-like"/>
    <property type="match status" value="1"/>
</dbReference>
<dbReference type="SFLD" id="SFLDG01151">
    <property type="entry name" value="Main.2:_Nu-like"/>
    <property type="match status" value="1"/>
</dbReference>
<dbReference type="CDD" id="cd03048">
    <property type="entry name" value="GST_N_Ure2p_like"/>
    <property type="match status" value="1"/>
</dbReference>
<dbReference type="Gene3D" id="3.40.30.10">
    <property type="entry name" value="Glutaredoxin"/>
    <property type="match status" value="1"/>
</dbReference>
<dbReference type="EMBL" id="JACXWA010000092">
    <property type="protein sequence ID" value="MBD3870824.1"/>
    <property type="molecule type" value="Genomic_DNA"/>
</dbReference>
<gene>
    <name evidence="3" type="ORF">IFJ97_05630</name>
</gene>
<comment type="caution">
    <text evidence="3">The sequence shown here is derived from an EMBL/GenBank/DDBJ whole genome shotgun (WGS) entry which is preliminary data.</text>
</comment>
<dbReference type="PANTHER" id="PTHR44051">
    <property type="entry name" value="GLUTATHIONE S-TRANSFERASE-RELATED"/>
    <property type="match status" value="1"/>
</dbReference>
<dbReference type="PROSITE" id="PS50405">
    <property type="entry name" value="GST_CTER"/>
    <property type="match status" value="1"/>
</dbReference>
<feature type="domain" description="GST N-terminal" evidence="1">
    <location>
        <begin position="1"/>
        <end position="86"/>
    </location>
</feature>